<dbReference type="InterPro" id="IPR011883">
    <property type="entry name" value="PaaD-like"/>
</dbReference>
<dbReference type="InterPro" id="IPR052339">
    <property type="entry name" value="Fe-S_Maturation_MIP18"/>
</dbReference>
<dbReference type="InterPro" id="IPR002744">
    <property type="entry name" value="MIP18-like"/>
</dbReference>
<proteinExistence type="predicted"/>
<accession>A0A1H2EYM1</accession>
<dbReference type="OrthoDB" id="3684942at2"/>
<dbReference type="PANTHER" id="PTHR42831:SF3">
    <property type="entry name" value="1,2-PHENYLACETYL-COA EPOXIDASE, SUBUNIT D-RELATED"/>
    <property type="match status" value="1"/>
</dbReference>
<dbReference type="EMBL" id="LT629780">
    <property type="protein sequence ID" value="SDU00139.1"/>
    <property type="molecule type" value="Genomic_DNA"/>
</dbReference>
<protein>
    <submittedName>
        <fullName evidence="3">Ring-1,2-phenylacetyl-CoA epoxidase subunit PaaD</fullName>
    </submittedName>
</protein>
<evidence type="ECO:0000313" key="3">
    <source>
        <dbReference type="EMBL" id="SDU00139.1"/>
    </source>
</evidence>
<reference evidence="4" key="1">
    <citation type="submission" date="2016-10" db="EMBL/GenBank/DDBJ databases">
        <authorList>
            <person name="Varghese N."/>
            <person name="Submissions S."/>
        </authorList>
    </citation>
    <scope>NUCLEOTIDE SEQUENCE [LARGE SCALE GENOMIC DNA]</scope>
    <source>
        <strain evidence="4">CCTCC 2012022</strain>
    </source>
</reference>
<dbReference type="Pfam" id="PF23451">
    <property type="entry name" value="Zn_ribbon_PaaD"/>
    <property type="match status" value="1"/>
</dbReference>
<sequence length="194" mass="20998">MSIAADLDALFGPRADSAAPSALIASDGGAREADASDLPRARQVLEQVMDPEVPVVSVVDLGIVREVDWHDGHLRVVVTPTYSGCPATELIESEIARALEQAGFRTPRIERRLAPAWTTDWISAQGRERLRVYGIAPPSGSSSKRSLLGEPDTVCCPQCGSQDTEVVSQFGSTACKALYRCRSCLEPFDYFKCI</sequence>
<dbReference type="Proteomes" id="UP000243063">
    <property type="component" value="Chromosome I"/>
</dbReference>
<dbReference type="PANTHER" id="PTHR42831">
    <property type="entry name" value="FE-S PROTEIN MATURATION AUXILIARY FACTOR YITW"/>
    <property type="match status" value="1"/>
</dbReference>
<name>A0A1H2EYM1_9GAMM</name>
<evidence type="ECO:0000313" key="4">
    <source>
        <dbReference type="Proteomes" id="UP000243063"/>
    </source>
</evidence>
<feature type="domain" description="MIP18 family-like" evidence="1">
    <location>
        <begin position="42"/>
        <end position="100"/>
    </location>
</feature>
<dbReference type="InterPro" id="IPR034904">
    <property type="entry name" value="FSCA_dom_sf"/>
</dbReference>
<dbReference type="SUPFAM" id="SSF117916">
    <property type="entry name" value="Fe-S cluster assembly (FSCA) domain-like"/>
    <property type="match status" value="1"/>
</dbReference>
<feature type="domain" description="PaaD zinc beta ribbon" evidence="2">
    <location>
        <begin position="142"/>
        <end position="192"/>
    </location>
</feature>
<dbReference type="NCBIfam" id="TIGR02159">
    <property type="entry name" value="PA_CoA_Oxy4"/>
    <property type="match status" value="1"/>
</dbReference>
<dbReference type="AlphaFoldDB" id="A0A1H2EYM1"/>
<dbReference type="Gene3D" id="3.30.300.130">
    <property type="entry name" value="Fe-S cluster assembly (FSCA)"/>
    <property type="match status" value="1"/>
</dbReference>
<dbReference type="STRING" id="1245526.SAMN05216580_0912"/>
<dbReference type="Pfam" id="PF01883">
    <property type="entry name" value="FeS_assembly_P"/>
    <property type="match status" value="1"/>
</dbReference>
<gene>
    <name evidence="3" type="ORF">SAMN05216580_0912</name>
</gene>
<organism evidence="3 4">
    <name type="scientific">Geopseudomonas guangdongensis</name>
    <dbReference type="NCBI Taxonomy" id="1245526"/>
    <lineage>
        <taxon>Bacteria</taxon>
        <taxon>Pseudomonadati</taxon>
        <taxon>Pseudomonadota</taxon>
        <taxon>Gammaproteobacteria</taxon>
        <taxon>Pseudomonadales</taxon>
        <taxon>Pseudomonadaceae</taxon>
        <taxon>Geopseudomonas</taxon>
    </lineage>
</organism>
<evidence type="ECO:0000259" key="2">
    <source>
        <dbReference type="Pfam" id="PF23451"/>
    </source>
</evidence>
<keyword evidence="4" id="KW-1185">Reference proteome</keyword>
<dbReference type="RefSeq" id="WP_090212463.1">
    <property type="nucleotide sequence ID" value="NZ_LT629780.1"/>
</dbReference>
<evidence type="ECO:0000259" key="1">
    <source>
        <dbReference type="Pfam" id="PF01883"/>
    </source>
</evidence>
<dbReference type="InterPro" id="IPR056572">
    <property type="entry name" value="Zn_ribbon_PaaD"/>
</dbReference>